<dbReference type="PATRIC" id="fig|431306.5.peg.990"/>
<evidence type="ECO:0000313" key="3">
    <source>
        <dbReference type="Proteomes" id="UP000068250"/>
    </source>
</evidence>
<organism evidence="2 3">
    <name type="scientific">Acetobacter ghanensis</name>
    <dbReference type="NCBI Taxonomy" id="431306"/>
    <lineage>
        <taxon>Bacteria</taxon>
        <taxon>Pseudomonadati</taxon>
        <taxon>Pseudomonadota</taxon>
        <taxon>Alphaproteobacteria</taxon>
        <taxon>Acetobacterales</taxon>
        <taxon>Acetobacteraceae</taxon>
        <taxon>Acetobacter</taxon>
    </lineage>
</organism>
<name>A0A0U5F312_9PROT</name>
<keyword evidence="1" id="KW-0472">Membrane</keyword>
<evidence type="ECO:0000256" key="1">
    <source>
        <dbReference type="SAM" id="Phobius"/>
    </source>
</evidence>
<dbReference type="EMBL" id="LN609302">
    <property type="protein sequence ID" value="CEF54798.1"/>
    <property type="molecule type" value="Genomic_DNA"/>
</dbReference>
<sequence length="43" mass="4634">MVRKSTQSRALAIPTTRNQMVLALYAALTAAVVMGTGLNWLLT</sequence>
<gene>
    <name evidence="2" type="ORF">AGA_985</name>
</gene>
<keyword evidence="1" id="KW-1133">Transmembrane helix</keyword>
<reference evidence="3" key="1">
    <citation type="submission" date="2014-09" db="EMBL/GenBank/DDBJ databases">
        <authorList>
            <person name="Illeghems K.G."/>
        </authorList>
    </citation>
    <scope>NUCLEOTIDE SEQUENCE [LARGE SCALE GENOMIC DNA]</scope>
    <source>
        <strain evidence="3">LMG 23848T</strain>
    </source>
</reference>
<protein>
    <submittedName>
        <fullName evidence="2">Uncharacterized protein</fullName>
    </submittedName>
</protein>
<keyword evidence="1" id="KW-0812">Transmembrane</keyword>
<evidence type="ECO:0000313" key="2">
    <source>
        <dbReference type="EMBL" id="CEF54798.1"/>
    </source>
</evidence>
<accession>A0A0U5F312</accession>
<proteinExistence type="predicted"/>
<dbReference type="RefSeq" id="WP_264811591.1">
    <property type="nucleotide sequence ID" value="NZ_JBNZCO010000009.1"/>
</dbReference>
<feature type="transmembrane region" description="Helical" evidence="1">
    <location>
        <begin position="21"/>
        <end position="42"/>
    </location>
</feature>
<dbReference type="Proteomes" id="UP000068250">
    <property type="component" value="Chromosome I"/>
</dbReference>
<dbReference type="AlphaFoldDB" id="A0A0U5F312"/>
<dbReference type="STRING" id="431306.AGA_985"/>